<evidence type="ECO:0000256" key="1">
    <source>
        <dbReference type="ARBA" id="ARBA00008760"/>
    </source>
</evidence>
<keyword evidence="2 5" id="KW-0689">Ribosomal protein</keyword>
<name>A0A1F7F9U0_UNCRA</name>
<dbReference type="GO" id="GO:1990904">
    <property type="term" value="C:ribonucleoprotein complex"/>
    <property type="evidence" value="ECO:0007669"/>
    <property type="project" value="UniProtKB-KW"/>
</dbReference>
<evidence type="ECO:0000256" key="5">
    <source>
        <dbReference type="HAMAP-Rule" id="MF_00373"/>
    </source>
</evidence>
<dbReference type="NCBIfam" id="TIGR00009">
    <property type="entry name" value="L28"/>
    <property type="match status" value="1"/>
</dbReference>
<organism evidence="6 7">
    <name type="scientific">Candidatus Raymondbacteria bacterium RIFOXYD12_FULL_49_13</name>
    <dbReference type="NCBI Taxonomy" id="1817890"/>
    <lineage>
        <taxon>Bacteria</taxon>
        <taxon>Raymondiibacteriota</taxon>
    </lineage>
</organism>
<sequence length="74" mass="8414">MARKCQITGKRAMNSNTVSHAHNKTKRRHHLNLVERRIWVPEKNSWVKVKLTTRALKTIKTKGAATVLSKAGLL</sequence>
<reference evidence="6 7" key="1">
    <citation type="journal article" date="2016" name="Nat. Commun.">
        <title>Thousands of microbial genomes shed light on interconnected biogeochemical processes in an aquifer system.</title>
        <authorList>
            <person name="Anantharaman K."/>
            <person name="Brown C.T."/>
            <person name="Hug L.A."/>
            <person name="Sharon I."/>
            <person name="Castelle C.J."/>
            <person name="Probst A.J."/>
            <person name="Thomas B.C."/>
            <person name="Singh A."/>
            <person name="Wilkins M.J."/>
            <person name="Karaoz U."/>
            <person name="Brodie E.L."/>
            <person name="Williams K.H."/>
            <person name="Hubbard S.S."/>
            <person name="Banfield J.F."/>
        </authorList>
    </citation>
    <scope>NUCLEOTIDE SEQUENCE [LARGE SCALE GENOMIC DNA]</scope>
</reference>
<gene>
    <name evidence="5" type="primary">rpmB</name>
    <name evidence="6" type="ORF">A2519_13190</name>
</gene>
<dbReference type="EMBL" id="MFYX01000092">
    <property type="protein sequence ID" value="OGK03276.1"/>
    <property type="molecule type" value="Genomic_DNA"/>
</dbReference>
<dbReference type="GO" id="GO:0003735">
    <property type="term" value="F:structural constituent of ribosome"/>
    <property type="evidence" value="ECO:0007669"/>
    <property type="project" value="InterPro"/>
</dbReference>
<evidence type="ECO:0000313" key="6">
    <source>
        <dbReference type="EMBL" id="OGK03276.1"/>
    </source>
</evidence>
<dbReference type="InterPro" id="IPR034704">
    <property type="entry name" value="Ribosomal_bL28/bL31-like_sf"/>
</dbReference>
<evidence type="ECO:0000256" key="2">
    <source>
        <dbReference type="ARBA" id="ARBA00022980"/>
    </source>
</evidence>
<dbReference type="Gene3D" id="2.30.170.40">
    <property type="entry name" value="Ribosomal protein L28/L24"/>
    <property type="match status" value="1"/>
</dbReference>
<comment type="similarity">
    <text evidence="1 5">Belongs to the bacterial ribosomal protein bL28 family.</text>
</comment>
<dbReference type="AlphaFoldDB" id="A0A1F7F9U0"/>
<dbReference type="InterPro" id="IPR037147">
    <property type="entry name" value="Ribosomal_bL28_sf"/>
</dbReference>
<dbReference type="Pfam" id="PF00830">
    <property type="entry name" value="Ribosomal_L28"/>
    <property type="match status" value="1"/>
</dbReference>
<dbReference type="SUPFAM" id="SSF143800">
    <property type="entry name" value="L28p-like"/>
    <property type="match status" value="1"/>
</dbReference>
<dbReference type="PANTHER" id="PTHR13528">
    <property type="entry name" value="39S RIBOSOMAL PROTEIN L28, MITOCHONDRIAL"/>
    <property type="match status" value="1"/>
</dbReference>
<dbReference type="Proteomes" id="UP000179243">
    <property type="component" value="Unassembled WGS sequence"/>
</dbReference>
<protein>
    <recommendedName>
        <fullName evidence="4 5">Large ribosomal subunit protein bL28</fullName>
    </recommendedName>
</protein>
<keyword evidence="3 5" id="KW-0687">Ribonucleoprotein</keyword>
<evidence type="ECO:0000256" key="3">
    <source>
        <dbReference type="ARBA" id="ARBA00023274"/>
    </source>
</evidence>
<dbReference type="GO" id="GO:0005840">
    <property type="term" value="C:ribosome"/>
    <property type="evidence" value="ECO:0007669"/>
    <property type="project" value="UniProtKB-KW"/>
</dbReference>
<accession>A0A1F7F9U0</accession>
<comment type="caution">
    <text evidence="6">The sequence shown here is derived from an EMBL/GenBank/DDBJ whole genome shotgun (WGS) entry which is preliminary data.</text>
</comment>
<proteinExistence type="inferred from homology"/>
<evidence type="ECO:0000256" key="4">
    <source>
        <dbReference type="ARBA" id="ARBA00035174"/>
    </source>
</evidence>
<dbReference type="PANTHER" id="PTHR13528:SF2">
    <property type="entry name" value="LARGE RIBOSOMAL SUBUNIT PROTEIN BL28M"/>
    <property type="match status" value="1"/>
</dbReference>
<dbReference type="InterPro" id="IPR026569">
    <property type="entry name" value="Ribosomal_bL28"/>
</dbReference>
<dbReference type="HAMAP" id="MF_00373">
    <property type="entry name" value="Ribosomal_bL28"/>
    <property type="match status" value="1"/>
</dbReference>
<evidence type="ECO:0000313" key="7">
    <source>
        <dbReference type="Proteomes" id="UP000179243"/>
    </source>
</evidence>
<dbReference type="InterPro" id="IPR001383">
    <property type="entry name" value="Ribosomal_bL28_bact-type"/>
</dbReference>
<dbReference type="GO" id="GO:0006412">
    <property type="term" value="P:translation"/>
    <property type="evidence" value="ECO:0007669"/>
    <property type="project" value="UniProtKB-UniRule"/>
</dbReference>